<evidence type="ECO:0000313" key="3">
    <source>
        <dbReference type="Proteomes" id="UP001519460"/>
    </source>
</evidence>
<sequence length="84" mass="9191">MSSVEDLRPHSSTNGSSTWRQAWSKPRPHTLSHDTCTHVWGGKRAIIRVMILLITSPLLHIKGNSSRTIGSANTLGTGACQQRT</sequence>
<evidence type="ECO:0000313" key="2">
    <source>
        <dbReference type="EMBL" id="KAK7500154.1"/>
    </source>
</evidence>
<keyword evidence="3" id="KW-1185">Reference proteome</keyword>
<name>A0ABD0LMC1_9CAEN</name>
<gene>
    <name evidence="2" type="ORF">BaRGS_00008701</name>
</gene>
<proteinExistence type="predicted"/>
<reference evidence="2 3" key="1">
    <citation type="journal article" date="2023" name="Sci. Data">
        <title>Genome assembly of the Korean intertidal mud-creeper Batillaria attramentaria.</title>
        <authorList>
            <person name="Patra A.K."/>
            <person name="Ho P.T."/>
            <person name="Jun S."/>
            <person name="Lee S.J."/>
            <person name="Kim Y."/>
            <person name="Won Y.J."/>
        </authorList>
    </citation>
    <scope>NUCLEOTIDE SEQUENCE [LARGE SCALE GENOMIC DNA]</scope>
    <source>
        <strain evidence="2">Wonlab-2016</strain>
    </source>
</reference>
<protein>
    <submittedName>
        <fullName evidence="2">Uncharacterized protein</fullName>
    </submittedName>
</protein>
<feature type="region of interest" description="Disordered" evidence="1">
    <location>
        <begin position="1"/>
        <end position="33"/>
    </location>
</feature>
<evidence type="ECO:0000256" key="1">
    <source>
        <dbReference type="SAM" id="MobiDB-lite"/>
    </source>
</evidence>
<feature type="compositionally biased region" description="Polar residues" evidence="1">
    <location>
        <begin position="10"/>
        <end position="21"/>
    </location>
</feature>
<organism evidence="2 3">
    <name type="scientific">Batillaria attramentaria</name>
    <dbReference type="NCBI Taxonomy" id="370345"/>
    <lineage>
        <taxon>Eukaryota</taxon>
        <taxon>Metazoa</taxon>
        <taxon>Spiralia</taxon>
        <taxon>Lophotrochozoa</taxon>
        <taxon>Mollusca</taxon>
        <taxon>Gastropoda</taxon>
        <taxon>Caenogastropoda</taxon>
        <taxon>Sorbeoconcha</taxon>
        <taxon>Cerithioidea</taxon>
        <taxon>Batillariidae</taxon>
        <taxon>Batillaria</taxon>
    </lineage>
</organism>
<accession>A0ABD0LMC1</accession>
<comment type="caution">
    <text evidence="2">The sequence shown here is derived from an EMBL/GenBank/DDBJ whole genome shotgun (WGS) entry which is preliminary data.</text>
</comment>
<feature type="region of interest" description="Disordered" evidence="1">
    <location>
        <begin position="65"/>
        <end position="84"/>
    </location>
</feature>
<dbReference type="AlphaFoldDB" id="A0ABD0LMC1"/>
<dbReference type="Proteomes" id="UP001519460">
    <property type="component" value="Unassembled WGS sequence"/>
</dbReference>
<dbReference type="EMBL" id="JACVVK020000039">
    <property type="protein sequence ID" value="KAK7500154.1"/>
    <property type="molecule type" value="Genomic_DNA"/>
</dbReference>